<sequence length="219" mass="25009">MDQFEFVAAVGIPSLILALWRGRVWGEKNPDKLGFKWGFFVIFNALITNILIFGSLAYTGIEDGSLGIFALGTTVVLLSSVIGYLSVQRNRWAILLSTIFSFNLAWIIINIFYLKGRWPEFLSEAHSRASSAERENHMHSAKDRRTALNIECIKRLPKDVRVAIFVVICWSACVLSYAFLAEPYGRYITIDDFAYMLEIIFIPAMVGLGLFFIYRRFVR</sequence>
<feature type="transmembrane region" description="Helical" evidence="1">
    <location>
        <begin position="193"/>
        <end position="214"/>
    </location>
</feature>
<accession>A0AAP2G8W5</accession>
<comment type="caution">
    <text evidence="2">The sequence shown here is derived from an EMBL/GenBank/DDBJ whole genome shotgun (WGS) entry which is preliminary data.</text>
</comment>
<feature type="transmembrane region" description="Helical" evidence="1">
    <location>
        <begin position="6"/>
        <end position="25"/>
    </location>
</feature>
<evidence type="ECO:0000313" key="3">
    <source>
        <dbReference type="Proteomes" id="UP001315686"/>
    </source>
</evidence>
<evidence type="ECO:0000313" key="2">
    <source>
        <dbReference type="EMBL" id="MBT0958362.1"/>
    </source>
</evidence>
<evidence type="ECO:0000256" key="1">
    <source>
        <dbReference type="SAM" id="Phobius"/>
    </source>
</evidence>
<keyword evidence="1" id="KW-0812">Transmembrane</keyword>
<organism evidence="2 3">
    <name type="scientific">Harenicola maris</name>
    <dbReference type="NCBI Taxonomy" id="2841044"/>
    <lineage>
        <taxon>Bacteria</taxon>
        <taxon>Pseudomonadati</taxon>
        <taxon>Pseudomonadota</taxon>
        <taxon>Alphaproteobacteria</taxon>
        <taxon>Rhodobacterales</taxon>
        <taxon>Paracoccaceae</taxon>
        <taxon>Harenicola</taxon>
    </lineage>
</organism>
<dbReference type="Proteomes" id="UP001315686">
    <property type="component" value="Unassembled WGS sequence"/>
</dbReference>
<gene>
    <name evidence="2" type="ORF">IV417_13300</name>
</gene>
<reference evidence="2 3" key="1">
    <citation type="journal article" date="2021" name="Arch. Microbiol.">
        <title>Harenicola maris gen. nov., sp. nov. isolated from the Sea of Japan shallow sediments.</title>
        <authorList>
            <person name="Romanenko L.A."/>
            <person name="Kurilenko V.V."/>
            <person name="Chernysheva N.Y."/>
            <person name="Tekutyeva L.A."/>
            <person name="Velansky P.V."/>
            <person name="Svetashev V.I."/>
            <person name="Isaeva M.P."/>
        </authorList>
    </citation>
    <scope>NUCLEOTIDE SEQUENCE [LARGE SCALE GENOMIC DNA]</scope>
    <source>
        <strain evidence="2 3">KMM 3653</strain>
    </source>
</reference>
<keyword evidence="1" id="KW-1133">Transmembrane helix</keyword>
<keyword evidence="3" id="KW-1185">Reference proteome</keyword>
<protein>
    <submittedName>
        <fullName evidence="2">Uncharacterized protein</fullName>
    </submittedName>
</protein>
<keyword evidence="1" id="KW-0472">Membrane</keyword>
<feature type="transmembrane region" description="Helical" evidence="1">
    <location>
        <begin position="162"/>
        <end position="181"/>
    </location>
</feature>
<dbReference type="RefSeq" id="WP_327794566.1">
    <property type="nucleotide sequence ID" value="NZ_JADQAZ010000002.1"/>
</dbReference>
<feature type="transmembrane region" description="Helical" evidence="1">
    <location>
        <begin position="92"/>
        <end position="113"/>
    </location>
</feature>
<name>A0AAP2G8W5_9RHOB</name>
<proteinExistence type="predicted"/>
<feature type="transmembrane region" description="Helical" evidence="1">
    <location>
        <begin position="37"/>
        <end position="58"/>
    </location>
</feature>
<dbReference type="AlphaFoldDB" id="A0AAP2G8W5"/>
<feature type="transmembrane region" description="Helical" evidence="1">
    <location>
        <begin position="64"/>
        <end position="85"/>
    </location>
</feature>
<dbReference type="EMBL" id="JADQAZ010000002">
    <property type="protein sequence ID" value="MBT0958362.1"/>
    <property type="molecule type" value="Genomic_DNA"/>
</dbReference>